<comment type="caution">
    <text evidence="1">The sequence shown here is derived from an EMBL/GenBank/DDBJ whole genome shotgun (WGS) entry which is preliminary data.</text>
</comment>
<dbReference type="AlphaFoldDB" id="A0A9P7JET7"/>
<proteinExistence type="predicted"/>
<organism evidence="1 2">
    <name type="scientific">Suillus subaureus</name>
    <dbReference type="NCBI Taxonomy" id="48587"/>
    <lineage>
        <taxon>Eukaryota</taxon>
        <taxon>Fungi</taxon>
        <taxon>Dikarya</taxon>
        <taxon>Basidiomycota</taxon>
        <taxon>Agaricomycotina</taxon>
        <taxon>Agaricomycetes</taxon>
        <taxon>Agaricomycetidae</taxon>
        <taxon>Boletales</taxon>
        <taxon>Suillineae</taxon>
        <taxon>Suillaceae</taxon>
        <taxon>Suillus</taxon>
    </lineage>
</organism>
<sequence length="138" mass="15411">MSYSHIFVEALHYGAATQPCGQSACYGYIAGCTAVEIQWIFKIKLDYDHDRQLSKTVAVICRFITSDGVPAFPWDLHAVDLGVQVWHANILGDTEAIDAELLSGQLIFIPITVHGSDYWVTVTHNHDRTEVDMEVTDD</sequence>
<dbReference type="OrthoDB" id="2631266at2759"/>
<dbReference type="Proteomes" id="UP000807769">
    <property type="component" value="Unassembled WGS sequence"/>
</dbReference>
<name>A0A9P7JET7_9AGAM</name>
<reference evidence="1" key="1">
    <citation type="journal article" date="2020" name="New Phytol.">
        <title>Comparative genomics reveals dynamic genome evolution in host specialist ectomycorrhizal fungi.</title>
        <authorList>
            <person name="Lofgren L.A."/>
            <person name="Nguyen N.H."/>
            <person name="Vilgalys R."/>
            <person name="Ruytinx J."/>
            <person name="Liao H.L."/>
            <person name="Branco S."/>
            <person name="Kuo A."/>
            <person name="LaButti K."/>
            <person name="Lipzen A."/>
            <person name="Andreopoulos W."/>
            <person name="Pangilinan J."/>
            <person name="Riley R."/>
            <person name="Hundley H."/>
            <person name="Na H."/>
            <person name="Barry K."/>
            <person name="Grigoriev I.V."/>
            <person name="Stajich J.E."/>
            <person name="Kennedy P.G."/>
        </authorList>
    </citation>
    <scope>NUCLEOTIDE SEQUENCE</scope>
    <source>
        <strain evidence="1">MN1</strain>
    </source>
</reference>
<dbReference type="GeneID" id="64633993"/>
<evidence type="ECO:0000313" key="1">
    <source>
        <dbReference type="EMBL" id="KAG1818111.1"/>
    </source>
</evidence>
<gene>
    <name evidence="1" type="ORF">BJ212DRAFT_1479939</name>
</gene>
<keyword evidence="2" id="KW-1185">Reference proteome</keyword>
<dbReference type="RefSeq" id="XP_041194171.1">
    <property type="nucleotide sequence ID" value="XM_041339977.1"/>
</dbReference>
<dbReference type="EMBL" id="JABBWG010000012">
    <property type="protein sequence ID" value="KAG1818111.1"/>
    <property type="molecule type" value="Genomic_DNA"/>
</dbReference>
<accession>A0A9P7JET7</accession>
<protein>
    <submittedName>
        <fullName evidence="1">Uncharacterized protein</fullName>
    </submittedName>
</protein>
<evidence type="ECO:0000313" key="2">
    <source>
        <dbReference type="Proteomes" id="UP000807769"/>
    </source>
</evidence>